<evidence type="ECO:0000256" key="12">
    <source>
        <dbReference type="ARBA" id="ARBA00023125"/>
    </source>
</evidence>
<keyword evidence="12" id="KW-0238">DNA-binding</keyword>
<sequence>MYSNPPELADDASTVNTEKASRAVWLVKVPRYLRGLGAKRARRAATVDARQPRENSNSTQIHKIVHSLVGLVRSPVFTTLVQIVHSLVGLVRSPVFTTLVQVFSRVTVLWLILDIIETNIYAQR</sequence>
<dbReference type="GO" id="GO:0030497">
    <property type="term" value="P:fatty acid elongation"/>
    <property type="evidence" value="ECO:0007669"/>
    <property type="project" value="TreeGrafter"/>
</dbReference>
<evidence type="ECO:0000256" key="15">
    <source>
        <dbReference type="ARBA" id="ARBA00023163"/>
    </source>
</evidence>
<keyword evidence="7" id="KW-0812">Transmembrane</keyword>
<dbReference type="AlphaFoldDB" id="A0A183BSY3"/>
<evidence type="ECO:0000256" key="18">
    <source>
        <dbReference type="ARBA" id="ARBA00036671"/>
    </source>
</evidence>
<evidence type="ECO:0000256" key="7">
    <source>
        <dbReference type="ARBA" id="ARBA00022692"/>
    </source>
</evidence>
<comment type="pathway">
    <text evidence="3 19">Lipid metabolism; fatty acid biosynthesis.</text>
</comment>
<keyword evidence="6 19" id="KW-0444">Lipid biosynthesis</keyword>
<dbReference type="GO" id="GO:0042761">
    <property type="term" value="P:very long-chain fatty acid biosynthetic process"/>
    <property type="evidence" value="ECO:0007669"/>
    <property type="project" value="TreeGrafter"/>
</dbReference>
<keyword evidence="8 19" id="KW-0276">Fatty acid metabolism</keyword>
<evidence type="ECO:0000256" key="8">
    <source>
        <dbReference type="ARBA" id="ARBA00022832"/>
    </source>
</evidence>
<evidence type="ECO:0000256" key="9">
    <source>
        <dbReference type="ARBA" id="ARBA00022989"/>
    </source>
</evidence>
<evidence type="ECO:0000256" key="11">
    <source>
        <dbReference type="ARBA" id="ARBA00023098"/>
    </source>
</evidence>
<evidence type="ECO:0000256" key="4">
    <source>
        <dbReference type="ARBA" id="ARBA00007811"/>
    </source>
</evidence>
<keyword evidence="9" id="KW-1133">Transmembrane helix</keyword>
<evidence type="ECO:0000256" key="2">
    <source>
        <dbReference type="ARBA" id="ARBA00004141"/>
    </source>
</evidence>
<evidence type="ECO:0000256" key="19">
    <source>
        <dbReference type="RuleBase" id="RU363109"/>
    </source>
</evidence>
<dbReference type="EC" id="4.2.1.134" evidence="5 19"/>
<reference evidence="20" key="1">
    <citation type="submission" date="2014-05" db="EMBL/GenBank/DDBJ databases">
        <title>The genome and life-stage specific transcriptomes of Globodera pallida elucidate key aspects of plant parasitism by a cyst nematode.</title>
        <authorList>
            <person name="Cotton J.A."/>
            <person name="Lilley C.J."/>
            <person name="Jones L.M."/>
            <person name="Kikuchi T."/>
            <person name="Reid A.J."/>
            <person name="Thorpe P."/>
            <person name="Tsai I.J."/>
            <person name="Beasley H."/>
            <person name="Blok V."/>
            <person name="Cock P.J.A."/>
            <person name="Van den Akker S.E."/>
            <person name="Holroyd N."/>
            <person name="Hunt M."/>
            <person name="Mantelin S."/>
            <person name="Naghra H."/>
            <person name="Pain A."/>
            <person name="Palomares-Rius J.E."/>
            <person name="Zarowiecki M."/>
            <person name="Berriman M."/>
            <person name="Jones J.T."/>
            <person name="Urwin P.E."/>
        </authorList>
    </citation>
    <scope>NUCLEOTIDE SEQUENCE [LARGE SCALE GENOMIC DNA]</scope>
    <source>
        <strain evidence="20">Lindley</strain>
    </source>
</reference>
<dbReference type="WBParaSite" id="GPLIN_000371900">
    <property type="protein sequence ID" value="GPLIN_000371900"/>
    <property type="gene ID" value="GPLIN_000371900"/>
</dbReference>
<dbReference type="GO" id="GO:0006367">
    <property type="term" value="P:transcription initiation at RNA polymerase II promoter"/>
    <property type="evidence" value="ECO:0007669"/>
    <property type="project" value="InterPro"/>
</dbReference>
<evidence type="ECO:0000256" key="6">
    <source>
        <dbReference type="ARBA" id="ARBA00022516"/>
    </source>
</evidence>
<comment type="function">
    <text evidence="19">Catalyzes the third of the four reactions of the long-chain fatty acids elongation cycle. This endoplasmic reticulum-bound enzymatic process, allows the addition of two carbons to the chain of long- and very long-chain fatty acids/VLCFAs per cycle. This enzyme catalyzes the dehydration of the 3-hydroxyacyl-CoA intermediate into trans-2,3-enoyl-CoA, within each cycle of fatty acid elongation. Thereby, it participates to the production of VLCFAs of different chain lengths that are involved in multiple biological processes as precursors of membrane lipids and lipid mediators.</text>
</comment>
<dbReference type="InterPro" id="IPR011039">
    <property type="entry name" value="TFIIF_interaction"/>
</dbReference>
<dbReference type="Pfam" id="PF04387">
    <property type="entry name" value="PTPLA"/>
    <property type="match status" value="1"/>
</dbReference>
<keyword evidence="17" id="KW-0539">Nucleus</keyword>
<dbReference type="GO" id="GO:0005634">
    <property type="term" value="C:nucleus"/>
    <property type="evidence" value="ECO:0007669"/>
    <property type="project" value="UniProtKB-SubCell"/>
</dbReference>
<comment type="subcellular location">
    <subcellularLocation>
        <location evidence="19">Endoplasmic reticulum membrane</location>
        <topology evidence="19">Multi-pass membrane protein</topology>
    </subcellularLocation>
    <subcellularLocation>
        <location evidence="2">Membrane</location>
        <topology evidence="2">Multi-pass membrane protein</topology>
    </subcellularLocation>
    <subcellularLocation>
        <location evidence="1">Nucleus</location>
    </subcellularLocation>
</comment>
<evidence type="ECO:0000256" key="5">
    <source>
        <dbReference type="ARBA" id="ARBA00013122"/>
    </source>
</evidence>
<proteinExistence type="inferred from homology"/>
<dbReference type="UniPathway" id="UPA00094"/>
<keyword evidence="11 19" id="KW-0443">Lipid metabolism</keyword>
<dbReference type="GO" id="GO:0003677">
    <property type="term" value="F:DNA binding"/>
    <property type="evidence" value="ECO:0007669"/>
    <property type="project" value="UniProtKB-KW"/>
</dbReference>
<dbReference type="GO" id="GO:0030148">
    <property type="term" value="P:sphingolipid biosynthetic process"/>
    <property type="evidence" value="ECO:0007669"/>
    <property type="project" value="TreeGrafter"/>
</dbReference>
<dbReference type="GO" id="GO:0102158">
    <property type="term" value="F:very-long-chain (3R)-3-hydroxyacyl-CoA dehydratase activity"/>
    <property type="evidence" value="ECO:0007669"/>
    <property type="project" value="UniProtKB-EC"/>
</dbReference>
<evidence type="ECO:0000256" key="17">
    <source>
        <dbReference type="ARBA" id="ARBA00023242"/>
    </source>
</evidence>
<evidence type="ECO:0000256" key="13">
    <source>
        <dbReference type="ARBA" id="ARBA00023136"/>
    </source>
</evidence>
<accession>A0A183BSY3</accession>
<dbReference type="InterPro" id="IPR007482">
    <property type="entry name" value="Tyr_Pase-like_PTPLA"/>
</dbReference>
<organism evidence="20 21">
    <name type="scientific">Globodera pallida</name>
    <name type="common">Potato cyst nematode worm</name>
    <name type="synonym">Heterodera pallida</name>
    <dbReference type="NCBI Taxonomy" id="36090"/>
    <lineage>
        <taxon>Eukaryota</taxon>
        <taxon>Metazoa</taxon>
        <taxon>Ecdysozoa</taxon>
        <taxon>Nematoda</taxon>
        <taxon>Chromadorea</taxon>
        <taxon>Rhabditida</taxon>
        <taxon>Tylenchina</taxon>
        <taxon>Tylenchomorpha</taxon>
        <taxon>Tylenchoidea</taxon>
        <taxon>Heteroderidae</taxon>
        <taxon>Heteroderinae</taxon>
        <taxon>Globodera</taxon>
    </lineage>
</organism>
<reference evidence="21" key="2">
    <citation type="submission" date="2016-06" db="UniProtKB">
        <authorList>
            <consortium name="WormBaseParasite"/>
        </authorList>
    </citation>
    <scope>IDENTIFICATION</scope>
</reference>
<name>A0A183BSY3_GLOPA</name>
<evidence type="ECO:0000313" key="20">
    <source>
        <dbReference type="Proteomes" id="UP000050741"/>
    </source>
</evidence>
<dbReference type="Proteomes" id="UP000050741">
    <property type="component" value="Unassembled WGS sequence"/>
</dbReference>
<keyword evidence="15" id="KW-0804">Transcription</keyword>
<evidence type="ECO:0000256" key="14">
    <source>
        <dbReference type="ARBA" id="ARBA00023160"/>
    </source>
</evidence>
<keyword evidence="10" id="KW-0805">Transcription regulation</keyword>
<keyword evidence="13 19" id="KW-0472">Membrane</keyword>
<evidence type="ECO:0000256" key="10">
    <source>
        <dbReference type="ARBA" id="ARBA00023015"/>
    </source>
</evidence>
<evidence type="ECO:0000313" key="21">
    <source>
        <dbReference type="WBParaSite" id="GPLIN_000371900"/>
    </source>
</evidence>
<evidence type="ECO:0000256" key="16">
    <source>
        <dbReference type="ARBA" id="ARBA00023239"/>
    </source>
</evidence>
<keyword evidence="16 19" id="KW-0456">Lyase</keyword>
<dbReference type="SUPFAM" id="SSF50916">
    <property type="entry name" value="Rap30/74 interaction domains"/>
    <property type="match status" value="1"/>
</dbReference>
<protein>
    <recommendedName>
        <fullName evidence="5 19">Very-long-chain (3R)-3-hydroxyacyl-CoA dehydratase</fullName>
        <ecNumber evidence="5 19">4.2.1.134</ecNumber>
    </recommendedName>
</protein>
<dbReference type="PANTHER" id="PTHR11035">
    <property type="entry name" value="VERY-LONG-CHAIN (3R)-3-HYDROXYACYL-COA DEHYDRATASE"/>
    <property type="match status" value="1"/>
</dbReference>
<dbReference type="GO" id="GO:0005789">
    <property type="term" value="C:endoplasmic reticulum membrane"/>
    <property type="evidence" value="ECO:0007669"/>
    <property type="project" value="UniProtKB-SubCell"/>
</dbReference>
<keyword evidence="19" id="KW-0256">Endoplasmic reticulum</keyword>
<comment type="similarity">
    <text evidence="4 19">Belongs to the very long-chain fatty acids dehydratase HACD family.</text>
</comment>
<evidence type="ECO:0000256" key="1">
    <source>
        <dbReference type="ARBA" id="ARBA00004123"/>
    </source>
</evidence>
<dbReference type="PANTHER" id="PTHR11035:SF3">
    <property type="entry name" value="VERY-LONG-CHAIN (3R)-3-HYDROXYACYL-COA DEHYDRATASE"/>
    <property type="match status" value="1"/>
</dbReference>
<keyword evidence="14 19" id="KW-0275">Fatty acid biosynthesis</keyword>
<evidence type="ECO:0000256" key="3">
    <source>
        <dbReference type="ARBA" id="ARBA00005194"/>
    </source>
</evidence>
<comment type="catalytic activity">
    <reaction evidence="18 19">
        <text>a very-long-chain (3R)-3-hydroxyacyl-CoA = a very-long-chain (2E)-enoyl-CoA + H2O</text>
        <dbReference type="Rhea" id="RHEA:45812"/>
        <dbReference type="ChEBI" id="CHEBI:15377"/>
        <dbReference type="ChEBI" id="CHEBI:83728"/>
        <dbReference type="ChEBI" id="CHEBI:85440"/>
        <dbReference type="EC" id="4.2.1.134"/>
    </reaction>
</comment>
<keyword evidence="20" id="KW-1185">Reference proteome</keyword>